<feature type="domain" description="PPC" evidence="1">
    <location>
        <begin position="1"/>
        <end position="131"/>
    </location>
</feature>
<dbReference type="PROSITE" id="PS51742">
    <property type="entry name" value="PPC"/>
    <property type="match status" value="1"/>
</dbReference>
<reference evidence="2 3" key="1">
    <citation type="submission" date="2014-06" db="EMBL/GenBank/DDBJ databases">
        <title>Whole Genome Sequences of Three Symbiotic Endozoicomonas Bacteria.</title>
        <authorList>
            <person name="Neave M.J."/>
            <person name="Apprill A."/>
            <person name="Voolstra C.R."/>
        </authorList>
    </citation>
    <scope>NUCLEOTIDE SEQUENCE [LARGE SCALE GENOMIC DNA]</scope>
    <source>
        <strain evidence="2 3">DSM 22380</strain>
    </source>
</reference>
<keyword evidence="2" id="KW-0238">DNA-binding</keyword>
<dbReference type="EMBL" id="JOJP01000001">
    <property type="protein sequence ID" value="KEI69383.1"/>
    <property type="molecule type" value="Genomic_DNA"/>
</dbReference>
<organism evidence="2 3">
    <name type="scientific">Endozoicomonas elysicola</name>
    <dbReference type="NCBI Taxonomy" id="305900"/>
    <lineage>
        <taxon>Bacteria</taxon>
        <taxon>Pseudomonadati</taxon>
        <taxon>Pseudomonadota</taxon>
        <taxon>Gammaproteobacteria</taxon>
        <taxon>Oceanospirillales</taxon>
        <taxon>Endozoicomonadaceae</taxon>
        <taxon>Endozoicomonas</taxon>
    </lineage>
</organism>
<proteinExistence type="predicted"/>
<evidence type="ECO:0000313" key="2">
    <source>
        <dbReference type="EMBL" id="KEI69383.1"/>
    </source>
</evidence>
<dbReference type="eggNOG" id="COG1661">
    <property type="taxonomic scope" value="Bacteria"/>
</dbReference>
<comment type="caution">
    <text evidence="2">The sequence shown here is derived from an EMBL/GenBank/DDBJ whole genome shotgun (WGS) entry which is preliminary data.</text>
</comment>
<dbReference type="Proteomes" id="UP000027997">
    <property type="component" value="Unassembled WGS sequence"/>
</dbReference>
<dbReference type="RefSeq" id="WP_020582552.1">
    <property type="nucleotide sequence ID" value="NZ_JOJP01000001.1"/>
</dbReference>
<gene>
    <name evidence="2" type="ORF">GV64_00295</name>
</gene>
<dbReference type="PANTHER" id="PTHR34988:SF1">
    <property type="entry name" value="DNA-BINDING PROTEIN"/>
    <property type="match status" value="1"/>
</dbReference>
<dbReference type="AlphaFoldDB" id="A0A081K5F7"/>
<dbReference type="SUPFAM" id="SSF117856">
    <property type="entry name" value="AF0104/ALDC/Ptd012-like"/>
    <property type="match status" value="1"/>
</dbReference>
<sequence length="133" mass="14314">MTISVLATRLTKGTDLKIAVQEMVHKHHITAGSIASCVGCLSEINLRLAGAEKILAIVAPFEIVSVMGTLTPDHQHIHISVADNQGYVHGGHLMEGNIIDSTAEVIIHSYPQLSFSRGFDPSTGYSELIIKNN</sequence>
<evidence type="ECO:0000259" key="1">
    <source>
        <dbReference type="PROSITE" id="PS51742"/>
    </source>
</evidence>
<dbReference type="STRING" id="305900.GV64_00295"/>
<dbReference type="Pfam" id="PF03479">
    <property type="entry name" value="PCC"/>
    <property type="match status" value="1"/>
</dbReference>
<dbReference type="Gene3D" id="3.30.1330.80">
    <property type="entry name" value="Hypothetical protein, similar to alpha- acetolactate decarboxylase, domain 2"/>
    <property type="match status" value="1"/>
</dbReference>
<protein>
    <submittedName>
        <fullName evidence="2">DNA-binding protein</fullName>
    </submittedName>
</protein>
<name>A0A081K5F7_9GAMM</name>
<dbReference type="InterPro" id="IPR005175">
    <property type="entry name" value="PPC_dom"/>
</dbReference>
<dbReference type="CDD" id="cd11378">
    <property type="entry name" value="DUF296"/>
    <property type="match status" value="1"/>
</dbReference>
<dbReference type="GO" id="GO:0003677">
    <property type="term" value="F:DNA binding"/>
    <property type="evidence" value="ECO:0007669"/>
    <property type="project" value="UniProtKB-KW"/>
</dbReference>
<evidence type="ECO:0000313" key="3">
    <source>
        <dbReference type="Proteomes" id="UP000027997"/>
    </source>
</evidence>
<accession>A0A081K5F7</accession>
<keyword evidence="3" id="KW-1185">Reference proteome</keyword>
<dbReference type="PANTHER" id="PTHR34988">
    <property type="entry name" value="PROTEIN, PUTATIVE-RELATED"/>
    <property type="match status" value="1"/>
</dbReference>